<feature type="domain" description="Recombinase" evidence="1">
    <location>
        <begin position="31"/>
        <end position="154"/>
    </location>
</feature>
<proteinExistence type="predicted"/>
<keyword evidence="3" id="KW-1185">Reference proteome</keyword>
<accession>A0A318XM21</accession>
<organism evidence="2 3">
    <name type="scientific">Ruminiclostridium sufflavum DSM 19573</name>
    <dbReference type="NCBI Taxonomy" id="1121337"/>
    <lineage>
        <taxon>Bacteria</taxon>
        <taxon>Bacillati</taxon>
        <taxon>Bacillota</taxon>
        <taxon>Clostridia</taxon>
        <taxon>Eubacteriales</taxon>
        <taxon>Oscillospiraceae</taxon>
        <taxon>Ruminiclostridium</taxon>
    </lineage>
</organism>
<dbReference type="InterPro" id="IPR050639">
    <property type="entry name" value="SSR_resolvase"/>
</dbReference>
<dbReference type="RefSeq" id="WP_110461194.1">
    <property type="nucleotide sequence ID" value="NZ_QKMR01000005.1"/>
</dbReference>
<evidence type="ECO:0000313" key="3">
    <source>
        <dbReference type="Proteomes" id="UP000248132"/>
    </source>
</evidence>
<dbReference type="PROSITE" id="PS51737">
    <property type="entry name" value="RECOMBINASE_DNA_BIND"/>
    <property type="match status" value="1"/>
</dbReference>
<evidence type="ECO:0000313" key="2">
    <source>
        <dbReference type="EMBL" id="PYG88772.1"/>
    </source>
</evidence>
<dbReference type="Proteomes" id="UP000248132">
    <property type="component" value="Unassembled WGS sequence"/>
</dbReference>
<dbReference type="Gene3D" id="3.90.1750.20">
    <property type="entry name" value="Putative Large Serine Recombinase, Chain B, Domain 2"/>
    <property type="match status" value="1"/>
</dbReference>
<reference evidence="2 3" key="1">
    <citation type="submission" date="2018-06" db="EMBL/GenBank/DDBJ databases">
        <title>Genomic Encyclopedia of Type Strains, Phase I: the one thousand microbial genomes (KMG-I) project.</title>
        <authorList>
            <person name="Kyrpides N."/>
        </authorList>
    </citation>
    <scope>NUCLEOTIDE SEQUENCE [LARGE SCALE GENOMIC DNA]</scope>
    <source>
        <strain evidence="2 3">DSM 19573</strain>
    </source>
</reference>
<dbReference type="GO" id="GO:0000150">
    <property type="term" value="F:DNA strand exchange activity"/>
    <property type="evidence" value="ECO:0007669"/>
    <property type="project" value="InterPro"/>
</dbReference>
<dbReference type="PANTHER" id="PTHR30461">
    <property type="entry name" value="DNA-INVERTASE FROM LAMBDOID PROPHAGE"/>
    <property type="match status" value="1"/>
</dbReference>
<dbReference type="PANTHER" id="PTHR30461:SF23">
    <property type="entry name" value="DNA RECOMBINASE-RELATED"/>
    <property type="match status" value="1"/>
</dbReference>
<dbReference type="InterPro" id="IPR038109">
    <property type="entry name" value="DNA_bind_recomb_sf"/>
</dbReference>
<dbReference type="GO" id="GO:0003677">
    <property type="term" value="F:DNA binding"/>
    <property type="evidence" value="ECO:0007669"/>
    <property type="project" value="InterPro"/>
</dbReference>
<protein>
    <submittedName>
        <fullName evidence="2">Recombinase</fullName>
    </submittedName>
</protein>
<dbReference type="EMBL" id="QKMR01000005">
    <property type="protein sequence ID" value="PYG88772.1"/>
    <property type="molecule type" value="Genomic_DNA"/>
</dbReference>
<comment type="caution">
    <text evidence="2">The sequence shown here is derived from an EMBL/GenBank/DDBJ whole genome shotgun (WGS) entry which is preliminary data.</text>
</comment>
<name>A0A318XM21_9FIRM</name>
<gene>
    <name evidence="2" type="ORF">LY28_01128</name>
</gene>
<dbReference type="OrthoDB" id="9804620at2"/>
<dbReference type="Pfam" id="PF07508">
    <property type="entry name" value="Recombinase"/>
    <property type="match status" value="1"/>
</dbReference>
<dbReference type="InterPro" id="IPR011109">
    <property type="entry name" value="DNA_bind_recombinase_dom"/>
</dbReference>
<sequence>MTTYIDKSNGITEGLRKSFQSTDCKMANRQCYGYDISPNGDLVVNHGEAKVVRWIFERYLVGESFGKIAAGLEQHGVLSPTGKAKWNREAISKLLSNEKYTGSVLLQKTMSICGTQIKNEGELDQMLITHHHDAIISTQDFETVQQMKHERAKAPVQEMKMMLSF</sequence>
<evidence type="ECO:0000259" key="1">
    <source>
        <dbReference type="PROSITE" id="PS51737"/>
    </source>
</evidence>
<dbReference type="AlphaFoldDB" id="A0A318XM21"/>